<dbReference type="AlphaFoldDB" id="D4BQW8"/>
<organism evidence="1 2">
    <name type="scientific">Bifidobacterium breve DSM 20213 = JCM 1192</name>
    <dbReference type="NCBI Taxonomy" id="518634"/>
    <lineage>
        <taxon>Bacteria</taxon>
        <taxon>Bacillati</taxon>
        <taxon>Actinomycetota</taxon>
        <taxon>Actinomycetes</taxon>
        <taxon>Bifidobacteriales</taxon>
        <taxon>Bifidobacteriaceae</taxon>
        <taxon>Bifidobacterium</taxon>
    </lineage>
</organism>
<dbReference type="Proteomes" id="UP000003191">
    <property type="component" value="Unassembled WGS sequence"/>
</dbReference>
<evidence type="ECO:0000313" key="1">
    <source>
        <dbReference type="EMBL" id="EFE88613.1"/>
    </source>
</evidence>
<evidence type="ECO:0000313" key="2">
    <source>
        <dbReference type="Proteomes" id="UP000003191"/>
    </source>
</evidence>
<dbReference type="HOGENOM" id="CLU_3196646_0_0_11"/>
<comment type="caution">
    <text evidence="1">The sequence shown here is derived from an EMBL/GenBank/DDBJ whole genome shotgun (WGS) entry which is preliminary data.</text>
</comment>
<keyword evidence="2" id="KW-1185">Reference proteome</keyword>
<reference evidence="1 2" key="1">
    <citation type="submission" date="2010-02" db="EMBL/GenBank/DDBJ databases">
        <authorList>
            <person name="Weinstock G."/>
            <person name="Sodergren E."/>
            <person name="Clifton S."/>
            <person name="Fulton L."/>
            <person name="Fulton B."/>
            <person name="Courtney L."/>
            <person name="Fronick C."/>
            <person name="Harrison M."/>
            <person name="Strong C."/>
            <person name="Farmer C."/>
            <person name="Delahaunty K."/>
            <person name="Markovic C."/>
            <person name="Hall O."/>
            <person name="Minx P."/>
            <person name="Tomlinson C."/>
            <person name="Mitreva M."/>
            <person name="Nelson J."/>
            <person name="Hou S."/>
            <person name="Wollam A."/>
            <person name="Pepin K.H."/>
            <person name="Johnson M."/>
            <person name="Bhonagiri V."/>
            <person name="Zhang X."/>
            <person name="Suruliraj S."/>
            <person name="Warren W."/>
            <person name="Chinwalla A."/>
            <person name="Mardis E.R."/>
            <person name="Wilson R.K."/>
        </authorList>
    </citation>
    <scope>NUCLEOTIDE SEQUENCE [LARGE SCALE GENOMIC DNA]</scope>
    <source>
        <strain evidence="1 2">DSM 20213</strain>
    </source>
</reference>
<gene>
    <name evidence="1" type="ORF">BIFBRE_04497</name>
</gene>
<dbReference type="EMBL" id="ACCG02000012">
    <property type="protein sequence ID" value="EFE88613.1"/>
    <property type="molecule type" value="Genomic_DNA"/>
</dbReference>
<proteinExistence type="predicted"/>
<sequence length="45" mass="5194">MHILAVAECYLLSKRYRDAENPSIDVDISTPILGFSTNWHPFESR</sequence>
<accession>D4BQW8</accession>
<name>D4BQW8_BIFBR</name>
<protein>
    <submittedName>
        <fullName evidence="1">Uncharacterized protein</fullName>
    </submittedName>
</protein>